<dbReference type="AlphaFoldDB" id="A0A2P5DE40"/>
<proteinExistence type="inferred from homology"/>
<gene>
    <name evidence="4" type="ORF">TorRG33x02_253820</name>
</gene>
<dbReference type="Pfam" id="PF02458">
    <property type="entry name" value="Transferase"/>
    <property type="match status" value="1"/>
</dbReference>
<name>A0A2P5DE40_TREOI</name>
<evidence type="ECO:0000256" key="3">
    <source>
        <dbReference type="ARBA" id="ARBA00023315"/>
    </source>
</evidence>
<reference evidence="5" key="1">
    <citation type="submission" date="2016-06" db="EMBL/GenBank/DDBJ databases">
        <title>Parallel loss of symbiosis genes in relatives of nitrogen-fixing non-legume Parasponia.</title>
        <authorList>
            <person name="Van Velzen R."/>
            <person name="Holmer R."/>
            <person name="Bu F."/>
            <person name="Rutten L."/>
            <person name="Van Zeijl A."/>
            <person name="Liu W."/>
            <person name="Santuari L."/>
            <person name="Cao Q."/>
            <person name="Sharma T."/>
            <person name="Shen D."/>
            <person name="Roswanjaya Y."/>
            <person name="Wardhani T."/>
            <person name="Kalhor M.S."/>
            <person name="Jansen J."/>
            <person name="Van den Hoogen J."/>
            <person name="Gungor B."/>
            <person name="Hartog M."/>
            <person name="Hontelez J."/>
            <person name="Verver J."/>
            <person name="Yang W.-C."/>
            <person name="Schijlen E."/>
            <person name="Repin R."/>
            <person name="Schilthuizen M."/>
            <person name="Schranz E."/>
            <person name="Heidstra R."/>
            <person name="Miyata K."/>
            <person name="Fedorova E."/>
            <person name="Kohlen W."/>
            <person name="Bisseling T."/>
            <person name="Smit S."/>
            <person name="Geurts R."/>
        </authorList>
    </citation>
    <scope>NUCLEOTIDE SEQUENCE [LARGE SCALE GENOMIC DNA]</scope>
    <source>
        <strain evidence="5">cv. RG33-2</strain>
    </source>
</reference>
<comment type="caution">
    <text evidence="4">The sequence shown here is derived from an EMBL/GenBank/DDBJ whole genome shotgun (WGS) entry which is preliminary data.</text>
</comment>
<organism evidence="4 5">
    <name type="scientific">Trema orientale</name>
    <name type="common">Charcoal tree</name>
    <name type="synonym">Celtis orientalis</name>
    <dbReference type="NCBI Taxonomy" id="63057"/>
    <lineage>
        <taxon>Eukaryota</taxon>
        <taxon>Viridiplantae</taxon>
        <taxon>Streptophyta</taxon>
        <taxon>Embryophyta</taxon>
        <taxon>Tracheophyta</taxon>
        <taxon>Spermatophyta</taxon>
        <taxon>Magnoliopsida</taxon>
        <taxon>eudicotyledons</taxon>
        <taxon>Gunneridae</taxon>
        <taxon>Pentapetalae</taxon>
        <taxon>rosids</taxon>
        <taxon>fabids</taxon>
        <taxon>Rosales</taxon>
        <taxon>Cannabaceae</taxon>
        <taxon>Trema</taxon>
    </lineage>
</organism>
<evidence type="ECO:0000256" key="1">
    <source>
        <dbReference type="ARBA" id="ARBA00009861"/>
    </source>
</evidence>
<protein>
    <submittedName>
        <fullName evidence="4">Transferase</fullName>
    </submittedName>
</protein>
<dbReference type="Proteomes" id="UP000237000">
    <property type="component" value="Unassembled WGS sequence"/>
</dbReference>
<sequence>MKVEVEIVSNEIIKPSSPTPTHLRHYELSFLDQTSPKTFNPLVFFYELNDDHHNITEISNKIKKSLSEVLTLFYPLAGRVVKNDRFVDCNDEGIHYSVARVNSSCRLSDAIKNSQPSDLSKFLPFKLYQQTEFAVGVQLNVFEGGGIAIGLCILHLIADALSCVTFVKTWVAISRGEADRVSRPEFVASALFPPKDDPGFDANANMITTIVTKRFVFDGSAVEAIRSKYNEDTTKLKDQKPLSRVETLSAFIWGSIVAATRDDNYAKSENVYAAIHAVNLRRKLEPPLPEHSFGNLSRCSIAMFSGGVEYSGCELVRKIREGIRNLDMDYLRKVQQEGDINLSFVREYARKLMMKGGKFTSFLFTSLCRFPLYEADFGWGEPAWVSSAALCFTNLVVFMDTKTGNGIEAYIALKEEHMAKLEADQDFLKATSSCVRY</sequence>
<evidence type="ECO:0000313" key="4">
    <source>
        <dbReference type="EMBL" id="PON71586.1"/>
    </source>
</evidence>
<keyword evidence="5" id="KW-1185">Reference proteome</keyword>
<dbReference type="OrthoDB" id="671439at2759"/>
<evidence type="ECO:0000256" key="2">
    <source>
        <dbReference type="ARBA" id="ARBA00022679"/>
    </source>
</evidence>
<dbReference type="InterPro" id="IPR023213">
    <property type="entry name" value="CAT-like_dom_sf"/>
</dbReference>
<keyword evidence="2 4" id="KW-0808">Transferase</keyword>
<dbReference type="PANTHER" id="PTHR31623">
    <property type="entry name" value="F21J9.9"/>
    <property type="match status" value="1"/>
</dbReference>
<evidence type="ECO:0000313" key="5">
    <source>
        <dbReference type="Proteomes" id="UP000237000"/>
    </source>
</evidence>
<dbReference type="PANTHER" id="PTHR31623:SF46">
    <property type="entry name" value="VINORINE SYNTHASE-LIKE"/>
    <property type="match status" value="1"/>
</dbReference>
<dbReference type="InParanoid" id="A0A2P5DE40"/>
<keyword evidence="3" id="KW-0012">Acyltransferase</keyword>
<comment type="similarity">
    <text evidence="1">Belongs to the plant acyltransferase family.</text>
</comment>
<dbReference type="GO" id="GO:0016746">
    <property type="term" value="F:acyltransferase activity"/>
    <property type="evidence" value="ECO:0007669"/>
    <property type="project" value="UniProtKB-KW"/>
</dbReference>
<dbReference type="STRING" id="63057.A0A2P5DE40"/>
<dbReference type="Gene3D" id="3.30.559.10">
    <property type="entry name" value="Chloramphenicol acetyltransferase-like domain"/>
    <property type="match status" value="2"/>
</dbReference>
<accession>A0A2P5DE40</accession>
<dbReference type="EMBL" id="JXTC01000276">
    <property type="protein sequence ID" value="PON71586.1"/>
    <property type="molecule type" value="Genomic_DNA"/>
</dbReference>